<dbReference type="CDD" id="cd11308">
    <property type="entry name" value="Peptidase_M14NE-CP-C_like"/>
    <property type="match status" value="1"/>
</dbReference>
<dbReference type="InterPro" id="IPR000834">
    <property type="entry name" value="Peptidase_M14"/>
</dbReference>
<evidence type="ECO:0000259" key="11">
    <source>
        <dbReference type="PROSITE" id="PS52035"/>
    </source>
</evidence>
<proteinExistence type="inferred from homology"/>
<dbReference type="InterPro" id="IPR057246">
    <property type="entry name" value="CARBOXYPEPT_ZN_1"/>
</dbReference>
<evidence type="ECO:0000256" key="4">
    <source>
        <dbReference type="ARBA" id="ARBA00022723"/>
    </source>
</evidence>
<evidence type="ECO:0000256" key="7">
    <source>
        <dbReference type="ARBA" id="ARBA00023180"/>
    </source>
</evidence>
<keyword evidence="9" id="KW-0472">Membrane</keyword>
<evidence type="ECO:0000313" key="13">
    <source>
        <dbReference type="RefSeq" id="XP_065663643.1"/>
    </source>
</evidence>
<dbReference type="GO" id="GO:0004180">
    <property type="term" value="F:carboxypeptidase activity"/>
    <property type="evidence" value="ECO:0007669"/>
    <property type="project" value="UniProtKB-KW"/>
</dbReference>
<comment type="similarity">
    <text evidence="2 8">Belongs to the peptidase M14 family.</text>
</comment>
<keyword evidence="3 13" id="KW-0645">Protease</keyword>
<keyword evidence="4" id="KW-0479">Metal-binding</keyword>
<sequence>MIVCRGFLVFFCTLMCGNKAIDFRHHNYGEMEVYLQSIHKKCPEITKLYSIGRSTENRQLYVMEISENPGVEMPLKPNFKYIGNMHGNEVVGRELLLYLLDDICDKYLSSDKKITQLLKTTRIHIMPSMNPDGYERAREGDCSSILGRANANNVDLNRNFPDQFVATASNLKPEIETQNVEAWLKQYPFVLSANLHGGSLVANYPYDDDQNMREEDSPSPDDDIFRFISKTYSYKHPEMYKGNSCGDRFPEGITNGAKWYNVAGGMQDYNYLHTNAFEITIELECCKFPFSNRLQSIWLDHKEALYAFINRVHMGIKGNIRFSNGTGLPNAIIDVAGPNSKRYRKHTILSCANGDYFRLLLPGDYRVKVNVGDKYLEKLVHVSDGPATILNLLIDNNIPTSVHGELSGDVKMNVSDMLLEEPNVRVLDGSAIISNFVGDKRVPLTVHSELMQREANPMYADSTKTKRKRDNNLMTAVIVISIGSLICFLASIVLYKQVKAMRSIDTGGYKKIETEKFSEEP</sequence>
<feature type="domain" description="Peptidase M14" evidence="11">
    <location>
        <begin position="24"/>
        <end position="312"/>
    </location>
</feature>
<feature type="signal peptide" evidence="10">
    <location>
        <begin position="1"/>
        <end position="20"/>
    </location>
</feature>
<dbReference type="InterPro" id="IPR008969">
    <property type="entry name" value="CarboxyPept-like_regulatory"/>
</dbReference>
<keyword evidence="12" id="KW-1185">Reference proteome</keyword>
<evidence type="ECO:0000256" key="9">
    <source>
        <dbReference type="SAM" id="Phobius"/>
    </source>
</evidence>
<keyword evidence="3 13" id="KW-0121">Carboxypeptidase</keyword>
<dbReference type="PROSITE" id="PS00132">
    <property type="entry name" value="CARBOXYPEPT_ZN_1"/>
    <property type="match status" value="1"/>
</dbReference>
<dbReference type="InterPro" id="IPR050753">
    <property type="entry name" value="Peptidase_M14_domain"/>
</dbReference>
<dbReference type="SUPFAM" id="SSF49464">
    <property type="entry name" value="Carboxypeptidase regulatory domain-like"/>
    <property type="match status" value="1"/>
</dbReference>
<evidence type="ECO:0000256" key="5">
    <source>
        <dbReference type="ARBA" id="ARBA00022801"/>
    </source>
</evidence>
<feature type="transmembrane region" description="Helical" evidence="9">
    <location>
        <begin position="473"/>
        <end position="495"/>
    </location>
</feature>
<evidence type="ECO:0000256" key="1">
    <source>
        <dbReference type="ARBA" id="ARBA00001947"/>
    </source>
</evidence>
<dbReference type="SMART" id="SM00631">
    <property type="entry name" value="Zn_pept"/>
    <property type="match status" value="1"/>
</dbReference>
<dbReference type="Pfam" id="PF00246">
    <property type="entry name" value="Peptidase_M14"/>
    <property type="match status" value="1"/>
</dbReference>
<dbReference type="CDD" id="cd03858">
    <property type="entry name" value="M14_CP_N-E_like"/>
    <property type="match status" value="1"/>
</dbReference>
<protein>
    <submittedName>
        <fullName evidence="13">Carboxypeptidase D isoform X1</fullName>
    </submittedName>
</protein>
<keyword evidence="9" id="KW-0812">Transmembrane</keyword>
<accession>A0ABM4CP88</accession>
<evidence type="ECO:0000256" key="2">
    <source>
        <dbReference type="ARBA" id="ARBA00005988"/>
    </source>
</evidence>
<dbReference type="PROSITE" id="PS52035">
    <property type="entry name" value="PEPTIDASE_M14"/>
    <property type="match status" value="1"/>
</dbReference>
<keyword evidence="10" id="KW-0732">Signal</keyword>
<feature type="chain" id="PRO_5046649404" evidence="10">
    <location>
        <begin position="21"/>
        <end position="521"/>
    </location>
</feature>
<feature type="active site" description="Proton donor/acceptor" evidence="8">
    <location>
        <position position="282"/>
    </location>
</feature>
<evidence type="ECO:0000256" key="8">
    <source>
        <dbReference type="PROSITE-ProRule" id="PRU01379"/>
    </source>
</evidence>
<keyword evidence="6" id="KW-0862">Zinc</keyword>
<organism evidence="12 13">
    <name type="scientific">Hydra vulgaris</name>
    <name type="common">Hydra</name>
    <name type="synonym">Hydra attenuata</name>
    <dbReference type="NCBI Taxonomy" id="6087"/>
    <lineage>
        <taxon>Eukaryota</taxon>
        <taxon>Metazoa</taxon>
        <taxon>Cnidaria</taxon>
        <taxon>Hydrozoa</taxon>
        <taxon>Hydroidolina</taxon>
        <taxon>Anthoathecata</taxon>
        <taxon>Aplanulata</taxon>
        <taxon>Hydridae</taxon>
        <taxon>Hydra</taxon>
    </lineage>
</organism>
<dbReference type="RefSeq" id="XP_065663643.1">
    <property type="nucleotide sequence ID" value="XM_065807571.1"/>
</dbReference>
<keyword evidence="9" id="KW-1133">Transmembrane helix</keyword>
<dbReference type="Gene3D" id="2.60.40.1120">
    <property type="entry name" value="Carboxypeptidase-like, regulatory domain"/>
    <property type="match status" value="1"/>
</dbReference>
<keyword evidence="7" id="KW-0325">Glycoprotein</keyword>
<dbReference type="SUPFAM" id="SSF53187">
    <property type="entry name" value="Zn-dependent exopeptidases"/>
    <property type="match status" value="1"/>
</dbReference>
<evidence type="ECO:0000256" key="3">
    <source>
        <dbReference type="ARBA" id="ARBA00022645"/>
    </source>
</evidence>
<evidence type="ECO:0000313" key="12">
    <source>
        <dbReference type="Proteomes" id="UP001652625"/>
    </source>
</evidence>
<dbReference type="PANTHER" id="PTHR11532">
    <property type="entry name" value="PROTEASE M14 CARBOXYPEPTIDASE"/>
    <property type="match status" value="1"/>
</dbReference>
<dbReference type="PANTHER" id="PTHR11532:SF57">
    <property type="entry name" value="CARBOXYPEPTIDASE D, B"/>
    <property type="match status" value="1"/>
</dbReference>
<dbReference type="Proteomes" id="UP001652625">
    <property type="component" value="Chromosome 10"/>
</dbReference>
<evidence type="ECO:0000256" key="10">
    <source>
        <dbReference type="SAM" id="SignalP"/>
    </source>
</evidence>
<reference evidence="13" key="1">
    <citation type="submission" date="2025-08" db="UniProtKB">
        <authorList>
            <consortium name="RefSeq"/>
        </authorList>
    </citation>
    <scope>IDENTIFICATION</scope>
</reference>
<keyword evidence="5" id="KW-0378">Hydrolase</keyword>
<name>A0ABM4CP88_HYDVU</name>
<evidence type="ECO:0000256" key="6">
    <source>
        <dbReference type="ARBA" id="ARBA00022833"/>
    </source>
</evidence>
<dbReference type="PRINTS" id="PR00765">
    <property type="entry name" value="CRBOXYPTASEA"/>
</dbReference>
<dbReference type="Gene3D" id="3.40.630.10">
    <property type="entry name" value="Zn peptidases"/>
    <property type="match status" value="1"/>
</dbReference>
<comment type="cofactor">
    <cofactor evidence="1">
        <name>Zn(2+)</name>
        <dbReference type="ChEBI" id="CHEBI:29105"/>
    </cofactor>
</comment>
<gene>
    <name evidence="13" type="primary">LOC100208464</name>
</gene>
<dbReference type="GeneID" id="100208464"/>
<dbReference type="InterPro" id="IPR057247">
    <property type="entry name" value="CARBOXYPEPT_ZN_2"/>
</dbReference>
<dbReference type="PROSITE" id="PS00133">
    <property type="entry name" value="CARBOXYPEPT_ZN_2"/>
    <property type="match status" value="1"/>
</dbReference>